<evidence type="ECO:0000256" key="2">
    <source>
        <dbReference type="ARBA" id="ARBA00022670"/>
    </source>
</evidence>
<dbReference type="GO" id="GO:0045148">
    <property type="term" value="F:tripeptide aminopeptidase activity"/>
    <property type="evidence" value="ECO:0007669"/>
    <property type="project" value="UniProtKB-UniRule"/>
</dbReference>
<dbReference type="NCBIfam" id="NF009920">
    <property type="entry name" value="PRK13381.1"/>
    <property type="match status" value="1"/>
</dbReference>
<feature type="binding site" evidence="9">
    <location>
        <position position="153"/>
    </location>
    <ligand>
        <name>Zn(2+)</name>
        <dbReference type="ChEBI" id="CHEBI:29105"/>
        <label>1</label>
    </ligand>
</feature>
<dbReference type="PROSITE" id="PS00759">
    <property type="entry name" value="ARGE_DAPE_CPG2_2"/>
    <property type="match status" value="1"/>
</dbReference>
<sequence length="420" mass="46364">MKYETLSLSFTPALLERFLCYVKQWTTSDSSRADQGFTPSTDRQWDFAKNLAEELKQLGVTDVTVTDHCYVCARIPATAGMEQVPAVGFLAHMDTTEEVSGKDVQPQVIENYDGKAINLKESVVLDPELDPKLKTALGDTIITTDGTTLLGADDKAGIAIIMTALSQILGDNTPHGTIEIIFSPDEETGHGMDFVPVEWITAKQCYTFDGSSLGEIEDECFNAWKSEIVFTGKSKHPGTARPDMVNAITMASDFVSFLPKHEAPETTDKYLGFFCPTEISGHMEEAKVQLILRDFDRDEMERRKQTVDTIAAAIMAKYKGSKVTVTHTMQYLNMKEKVQQHPHITANLVKAVEMAGVTPVFTPIRGGTDGSRLTEMGIPCPNIFTGGHNYHSRVEWASLSEMAYGVQTMLNLVALQADKE</sequence>
<dbReference type="AlphaFoldDB" id="A0A9E2L5B2"/>
<comment type="cofactor">
    <cofactor evidence="9">
        <name>Zn(2+)</name>
        <dbReference type="ChEBI" id="CHEBI:29105"/>
    </cofactor>
    <text evidence="9">Binds 2 Zn(2+) ions per subunit.</text>
</comment>
<feature type="binding site" evidence="9">
    <location>
        <position position="187"/>
    </location>
    <ligand>
        <name>Zn(2+)</name>
        <dbReference type="ChEBI" id="CHEBI:29105"/>
        <label>2</label>
    </ligand>
</feature>
<evidence type="ECO:0000259" key="10">
    <source>
        <dbReference type="Pfam" id="PF07687"/>
    </source>
</evidence>
<keyword evidence="3 9" id="KW-0479">Metal-binding</keyword>
<proteinExistence type="inferred from homology"/>
<dbReference type="InterPro" id="IPR001261">
    <property type="entry name" value="ArgE/DapE_CS"/>
</dbReference>
<dbReference type="GO" id="GO:0008237">
    <property type="term" value="F:metallopeptidase activity"/>
    <property type="evidence" value="ECO:0007669"/>
    <property type="project" value="UniProtKB-KW"/>
</dbReference>
<dbReference type="InterPro" id="IPR036264">
    <property type="entry name" value="Bact_exopeptidase_dim_dom"/>
</dbReference>
<accession>A0A9E2L5B2</accession>
<feature type="binding site" evidence="9">
    <location>
        <position position="153"/>
    </location>
    <ligand>
        <name>Zn(2+)</name>
        <dbReference type="ChEBI" id="CHEBI:29105"/>
        <label>2</label>
    </ligand>
</feature>
<reference evidence="11" key="2">
    <citation type="submission" date="2021-04" db="EMBL/GenBank/DDBJ databases">
        <authorList>
            <person name="Gilroy R."/>
        </authorList>
    </citation>
    <scope>NUCLEOTIDE SEQUENCE</scope>
    <source>
        <strain evidence="11">Gambia15-2214</strain>
    </source>
</reference>
<keyword evidence="5 9" id="KW-0862">Zinc</keyword>
<evidence type="ECO:0000256" key="5">
    <source>
        <dbReference type="ARBA" id="ARBA00022833"/>
    </source>
</evidence>
<evidence type="ECO:0000256" key="4">
    <source>
        <dbReference type="ARBA" id="ARBA00022801"/>
    </source>
</evidence>
<evidence type="ECO:0000256" key="3">
    <source>
        <dbReference type="ARBA" id="ARBA00022723"/>
    </source>
</evidence>
<evidence type="ECO:0000256" key="6">
    <source>
        <dbReference type="ARBA" id="ARBA00023049"/>
    </source>
</evidence>
<dbReference type="GO" id="GO:0008270">
    <property type="term" value="F:zinc ion binding"/>
    <property type="evidence" value="ECO:0007669"/>
    <property type="project" value="InterPro"/>
</dbReference>
<evidence type="ECO:0000256" key="9">
    <source>
        <dbReference type="PIRSR" id="PIRSR037215-2"/>
    </source>
</evidence>
<dbReference type="EMBL" id="JAHLFV010000237">
    <property type="protein sequence ID" value="MBU3850956.1"/>
    <property type="molecule type" value="Genomic_DNA"/>
</dbReference>
<comment type="caution">
    <text evidence="11">The sequence shown here is derived from an EMBL/GenBank/DDBJ whole genome shotgun (WGS) entry which is preliminary data.</text>
</comment>
<feature type="active site" evidence="8">
    <location>
        <position position="94"/>
    </location>
</feature>
<feature type="active site" description="Proton acceptor" evidence="8">
    <location>
        <position position="186"/>
    </location>
</feature>
<dbReference type="Pfam" id="PF07687">
    <property type="entry name" value="M20_dimer"/>
    <property type="match status" value="1"/>
</dbReference>
<dbReference type="InterPro" id="IPR002933">
    <property type="entry name" value="Peptidase_M20"/>
</dbReference>
<evidence type="ECO:0000256" key="1">
    <source>
        <dbReference type="ARBA" id="ARBA00009692"/>
    </source>
</evidence>
<feature type="binding site" evidence="9">
    <location>
        <position position="92"/>
    </location>
    <ligand>
        <name>Zn(2+)</name>
        <dbReference type="ChEBI" id="CHEBI:29105"/>
        <label>1</label>
    </ligand>
</feature>
<reference evidence="11" key="1">
    <citation type="journal article" date="2021" name="PeerJ">
        <title>Extensive microbial diversity within the chicken gut microbiome revealed by metagenomics and culture.</title>
        <authorList>
            <person name="Gilroy R."/>
            <person name="Ravi A."/>
            <person name="Getino M."/>
            <person name="Pursley I."/>
            <person name="Horton D.L."/>
            <person name="Alikhan N.F."/>
            <person name="Baker D."/>
            <person name="Gharbi K."/>
            <person name="Hall N."/>
            <person name="Watson M."/>
            <person name="Adriaenssens E.M."/>
            <person name="Foster-Nyarko E."/>
            <person name="Jarju S."/>
            <person name="Secka A."/>
            <person name="Antonio M."/>
            <person name="Oren A."/>
            <person name="Chaudhuri R.R."/>
            <person name="La Ragione R."/>
            <person name="Hildebrand F."/>
            <person name="Pallen M.J."/>
        </authorList>
    </citation>
    <scope>NUCLEOTIDE SEQUENCE</scope>
    <source>
        <strain evidence="11">Gambia15-2214</strain>
    </source>
</reference>
<dbReference type="PROSITE" id="PS00758">
    <property type="entry name" value="ARGE_DAPE_CPG2_1"/>
    <property type="match status" value="1"/>
</dbReference>
<dbReference type="PANTHER" id="PTHR42994:SF1">
    <property type="entry name" value="PEPTIDASE T"/>
    <property type="match status" value="1"/>
</dbReference>
<organism evidence="11 12">
    <name type="scientific">Candidatus Treponema excrementipullorum</name>
    <dbReference type="NCBI Taxonomy" id="2838768"/>
    <lineage>
        <taxon>Bacteria</taxon>
        <taxon>Pseudomonadati</taxon>
        <taxon>Spirochaetota</taxon>
        <taxon>Spirochaetia</taxon>
        <taxon>Spirochaetales</taxon>
        <taxon>Treponemataceae</taxon>
        <taxon>Treponema</taxon>
    </lineage>
</organism>
<dbReference type="Gene3D" id="3.40.630.10">
    <property type="entry name" value="Zn peptidases"/>
    <property type="match status" value="1"/>
</dbReference>
<dbReference type="PIRSF" id="PIRSF037215">
    <property type="entry name" value="Peptidase_M20B"/>
    <property type="match status" value="1"/>
</dbReference>
<dbReference type="Pfam" id="PF01546">
    <property type="entry name" value="Peptidase_M20"/>
    <property type="match status" value="1"/>
</dbReference>
<keyword evidence="6" id="KW-0482">Metalloprotease</keyword>
<keyword evidence="11" id="KW-0031">Aminopeptidase</keyword>
<name>A0A9E2L5B2_9SPIR</name>
<dbReference type="NCBIfam" id="TIGR01882">
    <property type="entry name" value="peptidase-T"/>
    <property type="match status" value="1"/>
</dbReference>
<dbReference type="Gene3D" id="3.30.70.360">
    <property type="match status" value="1"/>
</dbReference>
<feature type="binding site" evidence="9">
    <location>
        <position position="209"/>
    </location>
    <ligand>
        <name>Zn(2+)</name>
        <dbReference type="ChEBI" id="CHEBI:29105"/>
        <label>1</label>
    </ligand>
</feature>
<evidence type="ECO:0000313" key="12">
    <source>
        <dbReference type="Proteomes" id="UP000823914"/>
    </source>
</evidence>
<feature type="domain" description="Peptidase M20 dimerisation" evidence="10">
    <location>
        <begin position="222"/>
        <end position="319"/>
    </location>
</feature>
<dbReference type="Proteomes" id="UP000823914">
    <property type="component" value="Unassembled WGS sequence"/>
</dbReference>
<protein>
    <recommendedName>
        <fullName evidence="7">Peptidase T</fullName>
        <ecNumber evidence="7">3.4.11.4</ecNumber>
    </recommendedName>
</protein>
<dbReference type="InterPro" id="IPR011650">
    <property type="entry name" value="Peptidase_M20_dimer"/>
</dbReference>
<gene>
    <name evidence="11" type="primary">pepT</name>
    <name evidence="11" type="ORF">IAA16_10350</name>
</gene>
<dbReference type="PANTHER" id="PTHR42994">
    <property type="entry name" value="PEPTIDASE T"/>
    <property type="match status" value="1"/>
</dbReference>
<dbReference type="GO" id="GO:0006518">
    <property type="term" value="P:peptide metabolic process"/>
    <property type="evidence" value="ECO:0007669"/>
    <property type="project" value="InterPro"/>
</dbReference>
<dbReference type="NCBIfam" id="NF003976">
    <property type="entry name" value="PRK05469.1"/>
    <property type="match status" value="1"/>
</dbReference>
<comment type="similarity">
    <text evidence="1">Belongs to the peptidase M20B family.</text>
</comment>
<keyword evidence="4 11" id="KW-0378">Hydrolase</keyword>
<keyword evidence="2" id="KW-0645">Protease</keyword>
<dbReference type="GO" id="GO:0006508">
    <property type="term" value="P:proteolysis"/>
    <property type="evidence" value="ECO:0007669"/>
    <property type="project" value="UniProtKB-UniRule"/>
</dbReference>
<dbReference type="SUPFAM" id="SSF53187">
    <property type="entry name" value="Zn-dependent exopeptidases"/>
    <property type="match status" value="1"/>
</dbReference>
<dbReference type="EC" id="3.4.11.4" evidence="7"/>
<dbReference type="SUPFAM" id="SSF55031">
    <property type="entry name" value="Bacterial exopeptidase dimerisation domain"/>
    <property type="match status" value="1"/>
</dbReference>
<feature type="binding site" evidence="9">
    <location>
        <position position="391"/>
    </location>
    <ligand>
        <name>Zn(2+)</name>
        <dbReference type="ChEBI" id="CHEBI:29105"/>
        <label>2</label>
    </ligand>
</feature>
<dbReference type="InterPro" id="IPR010161">
    <property type="entry name" value="Peptidase_M20B"/>
</dbReference>
<evidence type="ECO:0000313" key="11">
    <source>
        <dbReference type="EMBL" id="MBU3850956.1"/>
    </source>
</evidence>
<evidence type="ECO:0000256" key="8">
    <source>
        <dbReference type="PIRSR" id="PIRSR037215-1"/>
    </source>
</evidence>
<evidence type="ECO:0000256" key="7">
    <source>
        <dbReference type="NCBIfam" id="TIGR01882"/>
    </source>
</evidence>